<dbReference type="EMBL" id="AUNC01000015">
    <property type="protein sequence ID" value="KEO57147.1"/>
    <property type="molecule type" value="Genomic_DNA"/>
</dbReference>
<keyword evidence="2" id="KW-1185">Reference proteome</keyword>
<accession>A0ABR4TNY6</accession>
<dbReference type="Proteomes" id="UP000027463">
    <property type="component" value="Unassembled WGS sequence"/>
</dbReference>
<evidence type="ECO:0000313" key="1">
    <source>
        <dbReference type="EMBL" id="KEO57147.1"/>
    </source>
</evidence>
<name>A0ABR4TNY6_9PROT</name>
<organism evidence="1 2">
    <name type="scientific">Thalassospira permensis NBRC 106175</name>
    <dbReference type="NCBI Taxonomy" id="1353532"/>
    <lineage>
        <taxon>Bacteria</taxon>
        <taxon>Pseudomonadati</taxon>
        <taxon>Pseudomonadota</taxon>
        <taxon>Alphaproteobacteria</taxon>
        <taxon>Rhodospirillales</taxon>
        <taxon>Thalassospiraceae</taxon>
        <taxon>Thalassospira</taxon>
    </lineage>
</organism>
<evidence type="ECO:0000313" key="2">
    <source>
        <dbReference type="Proteomes" id="UP000027463"/>
    </source>
</evidence>
<sequence length="37" mass="4041">MQPKAVLDQGGFRVLGAESAKTGKIWKTGVDRSRQSH</sequence>
<protein>
    <submittedName>
        <fullName evidence="1">Uncharacterized protein</fullName>
    </submittedName>
</protein>
<gene>
    <name evidence="1" type="ORF">SMB34_17075</name>
</gene>
<comment type="caution">
    <text evidence="1">The sequence shown here is derived from an EMBL/GenBank/DDBJ whole genome shotgun (WGS) entry which is preliminary data.</text>
</comment>
<proteinExistence type="predicted"/>
<reference evidence="1 2" key="1">
    <citation type="submission" date="2013-07" db="EMBL/GenBank/DDBJ databases">
        <title>Thalassospira permensis NBRC 106175 Genome Sequencing.</title>
        <authorList>
            <person name="Lai Q."/>
            <person name="Shao Z."/>
        </authorList>
    </citation>
    <scope>NUCLEOTIDE SEQUENCE [LARGE SCALE GENOMIC DNA]</scope>
    <source>
        <strain evidence="1 2">NBRC 106175</strain>
    </source>
</reference>